<dbReference type="AlphaFoldDB" id="A0A562V7N4"/>
<name>A0A562V7N4_9BACT</name>
<dbReference type="RefSeq" id="WP_145025474.1">
    <property type="nucleotide sequence ID" value="NZ_VLLN01000034.1"/>
</dbReference>
<evidence type="ECO:0000313" key="1">
    <source>
        <dbReference type="EMBL" id="TWJ13873.1"/>
    </source>
</evidence>
<protein>
    <recommendedName>
        <fullName evidence="3">Cytotoxic translational repressor of toxin-antitoxin stability system</fullName>
    </recommendedName>
</protein>
<evidence type="ECO:0000313" key="2">
    <source>
        <dbReference type="Proteomes" id="UP000319449"/>
    </source>
</evidence>
<dbReference type="OrthoDB" id="5397147at2"/>
<reference evidence="1 2" key="1">
    <citation type="submission" date="2019-07" db="EMBL/GenBank/DDBJ databases">
        <title>Genomic Encyclopedia of Archaeal and Bacterial Type Strains, Phase II (KMG-II): from individual species to whole genera.</title>
        <authorList>
            <person name="Goeker M."/>
        </authorList>
    </citation>
    <scope>NUCLEOTIDE SEQUENCE [LARGE SCALE GENOMIC DNA]</scope>
    <source>
        <strain evidence="1 2">ATCC BAA-1139</strain>
    </source>
</reference>
<dbReference type="InterPro" id="IPR035093">
    <property type="entry name" value="RelE/ParE_toxin_dom_sf"/>
</dbReference>
<dbReference type="Proteomes" id="UP000319449">
    <property type="component" value="Unassembled WGS sequence"/>
</dbReference>
<keyword evidence="2" id="KW-1185">Reference proteome</keyword>
<evidence type="ECO:0008006" key="3">
    <source>
        <dbReference type="Google" id="ProtNLM"/>
    </source>
</evidence>
<dbReference type="SUPFAM" id="SSF143011">
    <property type="entry name" value="RelE-like"/>
    <property type="match status" value="1"/>
</dbReference>
<sequence length="92" mass="10554">MTWIVKLARKAEKQKEKLPEQVKGALLFLLHEIARGGPVRGDWPNYGKLGPKQHHCHIKKGKPTYVAVWQEIDGEIRLVEITYVGTHEKAPY</sequence>
<organism evidence="1 2">
    <name type="scientific">Geobacter argillaceus</name>
    <dbReference type="NCBI Taxonomy" id="345631"/>
    <lineage>
        <taxon>Bacteria</taxon>
        <taxon>Pseudomonadati</taxon>
        <taxon>Thermodesulfobacteriota</taxon>
        <taxon>Desulfuromonadia</taxon>
        <taxon>Geobacterales</taxon>
        <taxon>Geobacteraceae</taxon>
        <taxon>Geobacter</taxon>
    </lineage>
</organism>
<dbReference type="EMBL" id="VLLN01000034">
    <property type="protein sequence ID" value="TWJ13873.1"/>
    <property type="molecule type" value="Genomic_DNA"/>
</dbReference>
<gene>
    <name evidence="1" type="ORF">JN12_03663</name>
</gene>
<comment type="caution">
    <text evidence="1">The sequence shown here is derived from an EMBL/GenBank/DDBJ whole genome shotgun (WGS) entry which is preliminary data.</text>
</comment>
<accession>A0A562V7N4</accession>
<proteinExistence type="predicted"/>